<dbReference type="GO" id="GO:0003887">
    <property type="term" value="F:DNA-directed DNA polymerase activity"/>
    <property type="evidence" value="ECO:0007669"/>
    <property type="project" value="UniProtKB-EC"/>
</dbReference>
<organism evidence="6 7">
    <name type="scientific">Pseudogulbenkiania subflava DSM 22618</name>
    <dbReference type="NCBI Taxonomy" id="1123014"/>
    <lineage>
        <taxon>Bacteria</taxon>
        <taxon>Pseudomonadati</taxon>
        <taxon>Pseudomonadota</taxon>
        <taxon>Betaproteobacteria</taxon>
        <taxon>Neisseriales</taxon>
        <taxon>Chromobacteriaceae</taxon>
        <taxon>Pseudogulbenkiania</taxon>
    </lineage>
</organism>
<dbReference type="SUPFAM" id="SSF82771">
    <property type="entry name" value="GIY-YIG endonuclease"/>
    <property type="match status" value="1"/>
</dbReference>
<dbReference type="InterPro" id="IPR047296">
    <property type="entry name" value="GIY-YIG_UvrC_Cho"/>
</dbReference>
<dbReference type="SUPFAM" id="SSF53098">
    <property type="entry name" value="Ribonuclease H-like"/>
    <property type="match status" value="1"/>
</dbReference>
<name>A0A1Y6BU81_9NEIS</name>
<dbReference type="PANTHER" id="PTHR30231:SF37">
    <property type="entry name" value="EXODEOXYRIBONUCLEASE 10"/>
    <property type="match status" value="1"/>
</dbReference>
<dbReference type="RefSeq" id="WP_085276150.1">
    <property type="nucleotide sequence ID" value="NZ_FXAG01000008.1"/>
</dbReference>
<dbReference type="InterPro" id="IPR036397">
    <property type="entry name" value="RNaseH_sf"/>
</dbReference>
<dbReference type="InterPro" id="IPR013520">
    <property type="entry name" value="Ribonucl_H"/>
</dbReference>
<dbReference type="GO" id="GO:0005829">
    <property type="term" value="C:cytosol"/>
    <property type="evidence" value="ECO:0007669"/>
    <property type="project" value="TreeGrafter"/>
</dbReference>
<comment type="catalytic activity">
    <reaction evidence="4">
        <text>DNA(n) + a 2'-deoxyribonucleoside 5'-triphosphate = DNA(n+1) + diphosphate</text>
        <dbReference type="Rhea" id="RHEA:22508"/>
        <dbReference type="Rhea" id="RHEA-COMP:17339"/>
        <dbReference type="Rhea" id="RHEA-COMP:17340"/>
        <dbReference type="ChEBI" id="CHEBI:33019"/>
        <dbReference type="ChEBI" id="CHEBI:61560"/>
        <dbReference type="ChEBI" id="CHEBI:173112"/>
        <dbReference type="EC" id="2.7.7.7"/>
    </reaction>
</comment>
<proteinExistence type="predicted"/>
<dbReference type="InterPro" id="IPR000305">
    <property type="entry name" value="GIY-YIG_endonuc"/>
</dbReference>
<evidence type="ECO:0000259" key="5">
    <source>
        <dbReference type="PROSITE" id="PS50164"/>
    </source>
</evidence>
<evidence type="ECO:0000313" key="7">
    <source>
        <dbReference type="Proteomes" id="UP000192920"/>
    </source>
</evidence>
<dbReference type="Gene3D" id="3.30.420.10">
    <property type="entry name" value="Ribonuclease H-like superfamily/Ribonuclease H"/>
    <property type="match status" value="1"/>
</dbReference>
<dbReference type="GO" id="GO:0045004">
    <property type="term" value="P:DNA replication proofreading"/>
    <property type="evidence" value="ECO:0007669"/>
    <property type="project" value="TreeGrafter"/>
</dbReference>
<dbReference type="EC" id="2.7.7.7" evidence="1"/>
<dbReference type="EMBL" id="FXAG01000008">
    <property type="protein sequence ID" value="SMF20646.1"/>
    <property type="molecule type" value="Genomic_DNA"/>
</dbReference>
<keyword evidence="7" id="KW-1185">Reference proteome</keyword>
<dbReference type="Pfam" id="PF00929">
    <property type="entry name" value="RNase_T"/>
    <property type="match status" value="1"/>
</dbReference>
<evidence type="ECO:0000256" key="1">
    <source>
        <dbReference type="ARBA" id="ARBA00012417"/>
    </source>
</evidence>
<dbReference type="GO" id="GO:0006289">
    <property type="term" value="P:nucleotide-excision repair"/>
    <property type="evidence" value="ECO:0007669"/>
    <property type="project" value="InterPro"/>
</dbReference>
<comment type="subunit">
    <text evidence="3">DNA polymerase III contains a core (composed of alpha, epsilon and theta chains) that associates with a tau subunit. This core dimerizes to form the POLIII' complex. PolIII' associates with the gamma complex (composed of gamma, delta, delta', psi and chi chains) and with the beta chain to form the complete DNA polymerase III complex.</text>
</comment>
<dbReference type="PROSITE" id="PS50164">
    <property type="entry name" value="GIY_YIG"/>
    <property type="match status" value="1"/>
</dbReference>
<dbReference type="GO" id="GO:0008408">
    <property type="term" value="F:3'-5' exonuclease activity"/>
    <property type="evidence" value="ECO:0007669"/>
    <property type="project" value="TreeGrafter"/>
</dbReference>
<dbReference type="InterPro" id="IPR035901">
    <property type="entry name" value="GIY-YIG_endonuc_sf"/>
</dbReference>
<dbReference type="PANTHER" id="PTHR30231">
    <property type="entry name" value="DNA POLYMERASE III SUBUNIT EPSILON"/>
    <property type="match status" value="1"/>
</dbReference>
<sequence length="476" mass="52957">MLFEQPCAIVDLETTGGHITRDRITEIGILLIDGERIERYETLVNPGQPIPPFIENMTGISDAMVAEAPPFAALVETLLEKLQGRLLLAHNARFDYGFLKNEFKRAGHPFQSEVLCTVKLSRRLYPQHFKHSLDSLIARHGIVLADRHRAMADALAVYHFIEAATTELGPEAVQEAATALLAPTALPPGLDPELLDSLPDVPGVYLLQGDDGLPLYVGRGANLRRQVLAHFYADKAHGKTLHIAEPIRRVEWRETLGEFGAMLLELQWIRAHRPRHNRRGGTGDELCSIQLGEGADGFVRPRIVLAHELDFSRTADLYGLFRHPREARKMLQDMARAQGLCQAVLGVEQVTSRKGTPCGGFQAGLCRGACIGREPAMQHNTRLMSALSRVRVKNWPFPGAVAVVEWDEVTGERVEHVFDRWCYLGTRHAASETLEGLPSFDLDSYKLFSAYLKKPTPSSELRLLDEGEMVFAGVID</sequence>
<gene>
    <name evidence="6" type="ORF">SAMN02745746_01879</name>
</gene>
<dbReference type="CDD" id="cd06127">
    <property type="entry name" value="DEDDh"/>
    <property type="match status" value="1"/>
</dbReference>
<dbReference type="InterPro" id="IPR006054">
    <property type="entry name" value="DnaQ"/>
</dbReference>
<dbReference type="FunFam" id="3.30.420.10:FF:000045">
    <property type="entry name" value="3'-5' exonuclease DinG"/>
    <property type="match status" value="1"/>
</dbReference>
<dbReference type="STRING" id="1123014.SAMN02745746_01879"/>
<evidence type="ECO:0000313" key="6">
    <source>
        <dbReference type="EMBL" id="SMF20646.1"/>
    </source>
</evidence>
<dbReference type="Proteomes" id="UP000192920">
    <property type="component" value="Unassembled WGS sequence"/>
</dbReference>
<evidence type="ECO:0000256" key="2">
    <source>
        <dbReference type="ARBA" id="ARBA00025483"/>
    </source>
</evidence>
<dbReference type="AlphaFoldDB" id="A0A1Y6BU81"/>
<comment type="function">
    <text evidence="2">DNA polymerase III is a complex, multichain enzyme responsible for most of the replicative synthesis in bacteria. The epsilon subunit contain the editing function and is a proofreading 3'-5' exonuclease.</text>
</comment>
<evidence type="ECO:0000256" key="4">
    <source>
        <dbReference type="ARBA" id="ARBA00049244"/>
    </source>
</evidence>
<dbReference type="InterPro" id="IPR012337">
    <property type="entry name" value="RNaseH-like_sf"/>
</dbReference>
<feature type="domain" description="GIY-YIG" evidence="5">
    <location>
        <begin position="200"/>
        <end position="278"/>
    </location>
</feature>
<dbReference type="Gene3D" id="3.40.1440.10">
    <property type="entry name" value="GIY-YIG endonuclease"/>
    <property type="match status" value="1"/>
</dbReference>
<reference evidence="7" key="1">
    <citation type="submission" date="2017-04" db="EMBL/GenBank/DDBJ databases">
        <authorList>
            <person name="Varghese N."/>
            <person name="Submissions S."/>
        </authorList>
    </citation>
    <scope>NUCLEOTIDE SEQUENCE [LARGE SCALE GENOMIC DNA]</scope>
    <source>
        <strain evidence="7">DSM 22618</strain>
    </source>
</reference>
<dbReference type="SMART" id="SM00479">
    <property type="entry name" value="EXOIII"/>
    <property type="match status" value="1"/>
</dbReference>
<protein>
    <recommendedName>
        <fullName evidence="1">DNA-directed DNA polymerase</fullName>
        <ecNumber evidence="1">2.7.7.7</ecNumber>
    </recommendedName>
</protein>
<dbReference type="NCBIfam" id="TIGR00573">
    <property type="entry name" value="dnaq"/>
    <property type="match status" value="1"/>
</dbReference>
<evidence type="ECO:0000256" key="3">
    <source>
        <dbReference type="ARBA" id="ARBA00026073"/>
    </source>
</evidence>
<dbReference type="GO" id="GO:0003677">
    <property type="term" value="F:DNA binding"/>
    <property type="evidence" value="ECO:0007669"/>
    <property type="project" value="InterPro"/>
</dbReference>
<dbReference type="CDD" id="cd10434">
    <property type="entry name" value="GIY-YIG_UvrC_Cho"/>
    <property type="match status" value="1"/>
</dbReference>
<accession>A0A1Y6BU81</accession>